<organism evidence="1 2">
    <name type="scientific">Streptomyces diastatochromogenes</name>
    <dbReference type="NCBI Taxonomy" id="42236"/>
    <lineage>
        <taxon>Bacteria</taxon>
        <taxon>Bacillati</taxon>
        <taxon>Actinomycetota</taxon>
        <taxon>Actinomycetes</taxon>
        <taxon>Kitasatosporales</taxon>
        <taxon>Streptomycetaceae</taxon>
        <taxon>Streptomyces</taxon>
    </lineage>
</organism>
<proteinExistence type="predicted"/>
<keyword evidence="2" id="KW-1185">Reference proteome</keyword>
<evidence type="ECO:0000313" key="1">
    <source>
        <dbReference type="EMBL" id="OXZ00533.1"/>
    </source>
</evidence>
<reference evidence="1 2" key="1">
    <citation type="submission" date="2016-07" db="EMBL/GenBank/DDBJ databases">
        <title>Draft genome of Streptomyces diastatochromogenes.</title>
        <authorList>
            <person name="Podduturi R."/>
            <person name="Lukassen M.B."/>
            <person name="Clausen N."/>
            <person name="Nielsen J.L."/>
            <person name="Jorgensen N.O."/>
        </authorList>
    </citation>
    <scope>NUCLEOTIDE SEQUENCE [LARGE SCALE GENOMIC DNA]</scope>
    <source>
        <strain evidence="1 2">DSM 40608</strain>
    </source>
</reference>
<evidence type="ECO:0000313" key="2">
    <source>
        <dbReference type="Proteomes" id="UP000215483"/>
    </source>
</evidence>
<dbReference type="Proteomes" id="UP000215483">
    <property type="component" value="Unassembled WGS sequence"/>
</dbReference>
<protein>
    <submittedName>
        <fullName evidence="1">Uncharacterized protein</fullName>
    </submittedName>
</protein>
<sequence length="386" mass="43721">MRDALLGKLAAQGSLPLPFYPEPVIEDDPASGFQVTEYTPRYSSGYFPTRNRYTVLVETHSWKDYATRVRVSRNAIIGLAELVAAHSSEWAAAVRQADQRASRLGGQDVVLDVVADRRDNPHDTQDTPQNPPEPVTTIDFRGYAYSREPSPISGEPVTVYDPTTPQIWRVPYRGSTVPSLTVRAPRGGYLVPRAYAPMIANKLALHGLDHQTLEHSTDRLDTEVFRTTGMRFASAPFEGRMPLALQGDWQPEPQPLPAGSLFVPIAQPGARLLMTLLEPQAPDSLAAWGYFNAHFEHKEYVEPYVTEIFARQMLHQDPTLADEFQHRLSQDPDFAADPEARCEFFQRRHSSWDTRFAMYPILRICEVRGRRHRDVRLRVSLAGRRM</sequence>
<comment type="caution">
    <text evidence="1">The sequence shown here is derived from an EMBL/GenBank/DDBJ whole genome shotgun (WGS) entry which is preliminary data.</text>
</comment>
<accession>A0A233SY11</accession>
<dbReference type="RefSeq" id="WP_094214257.1">
    <property type="nucleotide sequence ID" value="NZ_MCGQ01000001.1"/>
</dbReference>
<dbReference type="OrthoDB" id="9767214at2"/>
<gene>
    <name evidence="1" type="ORF">BEK98_00220</name>
</gene>
<name>A0A233SY11_STRDA</name>
<dbReference type="EMBL" id="MCGQ01000001">
    <property type="protein sequence ID" value="OXZ00533.1"/>
    <property type="molecule type" value="Genomic_DNA"/>
</dbReference>
<dbReference type="AlphaFoldDB" id="A0A233SY11"/>